<evidence type="ECO:0000313" key="2">
    <source>
        <dbReference type="EMBL" id="MDD0993211.1"/>
    </source>
</evidence>
<name>A0ABT5NYC9_9PSED</name>
<proteinExistence type="predicted"/>
<sequence>MAANAAHRSLLLAIAALLVGALALLAGCSSHATAPVTGSRCYAKALPVSGEGGLAWGNTLQMARKKSMDGCMRYAGRSGGTPGSCKVVVAECK</sequence>
<accession>A0ABT5NYC9</accession>
<evidence type="ECO:0000256" key="1">
    <source>
        <dbReference type="SAM" id="SignalP"/>
    </source>
</evidence>
<protein>
    <recommendedName>
        <fullName evidence="4">DUF4189 domain-containing protein</fullName>
    </recommendedName>
</protein>
<dbReference type="EMBL" id="JAMDGY010000081">
    <property type="protein sequence ID" value="MDD0993211.1"/>
    <property type="molecule type" value="Genomic_DNA"/>
</dbReference>
<keyword evidence="1" id="KW-0732">Signal</keyword>
<keyword evidence="3" id="KW-1185">Reference proteome</keyword>
<dbReference type="RefSeq" id="WP_273913229.1">
    <property type="nucleotide sequence ID" value="NZ_JAMDGX010000078.1"/>
</dbReference>
<gene>
    <name evidence="2" type="ORF">M5G11_22025</name>
</gene>
<feature type="chain" id="PRO_5045053922" description="DUF4189 domain-containing protein" evidence="1">
    <location>
        <begin position="33"/>
        <end position="93"/>
    </location>
</feature>
<reference evidence="2 3" key="1">
    <citation type="submission" date="2022-05" db="EMBL/GenBank/DDBJ databases">
        <title>Novel Pseudomonas spp. Isolated from a Rainbow Trout Aquaculture Facility.</title>
        <authorList>
            <person name="Testerman T."/>
            <person name="Graf J."/>
        </authorList>
    </citation>
    <scope>NUCLEOTIDE SEQUENCE [LARGE SCALE GENOMIC DNA]</scope>
    <source>
        <strain evidence="2 3">ID681</strain>
    </source>
</reference>
<evidence type="ECO:0008006" key="4">
    <source>
        <dbReference type="Google" id="ProtNLM"/>
    </source>
</evidence>
<comment type="caution">
    <text evidence="2">The sequence shown here is derived from an EMBL/GenBank/DDBJ whole genome shotgun (WGS) entry which is preliminary data.</text>
</comment>
<evidence type="ECO:0000313" key="3">
    <source>
        <dbReference type="Proteomes" id="UP001148203"/>
    </source>
</evidence>
<organism evidence="2 3">
    <name type="scientific">Pseudomonas fontis</name>
    <dbReference type="NCBI Taxonomy" id="2942633"/>
    <lineage>
        <taxon>Bacteria</taxon>
        <taxon>Pseudomonadati</taxon>
        <taxon>Pseudomonadota</taxon>
        <taxon>Gammaproteobacteria</taxon>
        <taxon>Pseudomonadales</taxon>
        <taxon>Pseudomonadaceae</taxon>
        <taxon>Pseudomonas</taxon>
    </lineage>
</organism>
<feature type="signal peptide" evidence="1">
    <location>
        <begin position="1"/>
        <end position="32"/>
    </location>
</feature>
<dbReference type="Proteomes" id="UP001148203">
    <property type="component" value="Unassembled WGS sequence"/>
</dbReference>